<dbReference type="EMBL" id="CAFZ01000010">
    <property type="protein sequence ID" value="CCA67201.1"/>
    <property type="molecule type" value="Genomic_DNA"/>
</dbReference>
<dbReference type="HOGENOM" id="CLU_578866_0_0_1"/>
<dbReference type="GO" id="GO:0008270">
    <property type="term" value="F:zinc ion binding"/>
    <property type="evidence" value="ECO:0007669"/>
    <property type="project" value="UniProtKB-KW"/>
</dbReference>
<evidence type="ECO:0000313" key="5">
    <source>
        <dbReference type="Proteomes" id="UP000007148"/>
    </source>
</evidence>
<feature type="compositionally biased region" description="Pro residues" evidence="2">
    <location>
        <begin position="119"/>
        <end position="128"/>
    </location>
</feature>
<dbReference type="InterPro" id="IPR036236">
    <property type="entry name" value="Znf_C2H2_sf"/>
</dbReference>
<feature type="compositionally biased region" description="Polar residues" evidence="2">
    <location>
        <begin position="79"/>
        <end position="89"/>
    </location>
</feature>
<organism evidence="4 5">
    <name type="scientific">Serendipita indica (strain DSM 11827)</name>
    <name type="common">Root endophyte fungus</name>
    <name type="synonym">Piriformospora indica</name>
    <dbReference type="NCBI Taxonomy" id="1109443"/>
    <lineage>
        <taxon>Eukaryota</taxon>
        <taxon>Fungi</taxon>
        <taxon>Dikarya</taxon>
        <taxon>Basidiomycota</taxon>
        <taxon>Agaricomycotina</taxon>
        <taxon>Agaricomycetes</taxon>
        <taxon>Sebacinales</taxon>
        <taxon>Serendipitaceae</taxon>
        <taxon>Serendipita</taxon>
    </lineage>
</organism>
<feature type="compositionally biased region" description="Basic and acidic residues" evidence="2">
    <location>
        <begin position="423"/>
        <end position="442"/>
    </location>
</feature>
<dbReference type="AlphaFoldDB" id="G4T751"/>
<gene>
    <name evidence="4" type="ORF">PIIN_01033</name>
</gene>
<keyword evidence="5" id="KW-1185">Reference proteome</keyword>
<evidence type="ECO:0000313" key="4">
    <source>
        <dbReference type="EMBL" id="CCA67201.1"/>
    </source>
</evidence>
<feature type="region of interest" description="Disordered" evidence="2">
    <location>
        <begin position="104"/>
        <end position="207"/>
    </location>
</feature>
<dbReference type="Pfam" id="PF00096">
    <property type="entry name" value="zf-C2H2"/>
    <property type="match status" value="1"/>
</dbReference>
<keyword evidence="1" id="KW-0479">Metal-binding</keyword>
<accession>G4T751</accession>
<evidence type="ECO:0000259" key="3">
    <source>
        <dbReference type="PROSITE" id="PS50157"/>
    </source>
</evidence>
<keyword evidence="1" id="KW-0862">Zinc</keyword>
<reference evidence="4 5" key="1">
    <citation type="journal article" date="2011" name="PLoS Pathog.">
        <title>Endophytic Life Strategies Decoded by Genome and Transcriptome Analyses of the Mutualistic Root Symbiont Piriformospora indica.</title>
        <authorList>
            <person name="Zuccaro A."/>
            <person name="Lahrmann U."/>
            <person name="Guldener U."/>
            <person name="Langen G."/>
            <person name="Pfiffi S."/>
            <person name="Biedenkopf D."/>
            <person name="Wong P."/>
            <person name="Samans B."/>
            <person name="Grimm C."/>
            <person name="Basiewicz M."/>
            <person name="Murat C."/>
            <person name="Martin F."/>
            <person name="Kogel K.H."/>
        </authorList>
    </citation>
    <scope>NUCLEOTIDE SEQUENCE [LARGE SCALE GENOMIC DNA]</scope>
    <source>
        <strain evidence="4 5">DSM 11827</strain>
    </source>
</reference>
<evidence type="ECO:0000256" key="1">
    <source>
        <dbReference type="PROSITE-ProRule" id="PRU00042"/>
    </source>
</evidence>
<proteinExistence type="predicted"/>
<dbReference type="SUPFAM" id="SSF57667">
    <property type="entry name" value="beta-beta-alpha zinc fingers"/>
    <property type="match status" value="1"/>
</dbReference>
<comment type="caution">
    <text evidence="4">The sequence shown here is derived from an EMBL/GenBank/DDBJ whole genome shotgun (WGS) entry which is preliminary data.</text>
</comment>
<dbReference type="SMART" id="SM00355">
    <property type="entry name" value="ZnF_C2H2"/>
    <property type="match status" value="2"/>
</dbReference>
<dbReference type="PROSITE" id="PS50157">
    <property type="entry name" value="ZINC_FINGER_C2H2_2"/>
    <property type="match status" value="2"/>
</dbReference>
<evidence type="ECO:0000256" key="2">
    <source>
        <dbReference type="SAM" id="MobiDB-lite"/>
    </source>
</evidence>
<dbReference type="OMA" id="PPPLYFC"/>
<dbReference type="Proteomes" id="UP000007148">
    <property type="component" value="Unassembled WGS sequence"/>
</dbReference>
<protein>
    <recommendedName>
        <fullName evidence="3">C2H2-type domain-containing protein</fullName>
    </recommendedName>
</protein>
<dbReference type="OrthoDB" id="6365676at2759"/>
<dbReference type="Gene3D" id="3.30.160.60">
    <property type="entry name" value="Classic Zinc Finger"/>
    <property type="match status" value="1"/>
</dbReference>
<dbReference type="STRING" id="1109443.G4T751"/>
<feature type="region of interest" description="Disordered" evidence="2">
    <location>
        <begin position="401"/>
        <end position="472"/>
    </location>
</feature>
<feature type="domain" description="C2H2-type" evidence="3">
    <location>
        <begin position="352"/>
        <end position="382"/>
    </location>
</feature>
<dbReference type="PROSITE" id="PS00028">
    <property type="entry name" value="ZINC_FINGER_C2H2_1"/>
    <property type="match status" value="2"/>
</dbReference>
<keyword evidence="1" id="KW-0863">Zinc-finger</keyword>
<feature type="region of interest" description="Disordered" evidence="2">
    <location>
        <begin position="1"/>
        <end position="89"/>
    </location>
</feature>
<name>G4T751_SERID</name>
<sequence>MKRPATEDAESTPPRTRRRVAPDSNPKLSYSPSPTPHAVRDESRKLSNGPISLPTSLLLENGRLFVPDSGINPLKRTTHTTNPVSTTASVRVALDNEAQYVLNQGSDTPMEDPERPNSAPVPAPPARRPLPRLKIKPLREPTPSSEDEKHDSVPGTPTKNSNPPPPASPSYDDDETEERELHSVVIVKPSRDNQNMLSVDLSKLPPSPTAVADLQEPEHRMPTPPFFVQNFHDQSNTPFEPDRSAIAESEPNANTYIRKAKFQRVKKGKKPSNNIWVFSAKDGYPRGETPPLDMMLDDVVGPIDPVALGLVMPPVLEKNDSDDFSDEEEAEVARDPGLPVTLAVGLDAKGRFVCKWGGCDKTFARNDHLGRHVKVTHLRVRKHRCEPCGLAFIGIKGLRTHEKTHDPSKMKAITSTAPNPTVDDGKNTREGSEPASDSHFDSLDDETSLRTPELPVDLPLDPEEEEPELEDD</sequence>
<feature type="compositionally biased region" description="Acidic residues" evidence="2">
    <location>
        <begin position="460"/>
        <end position="472"/>
    </location>
</feature>
<dbReference type="InParanoid" id="G4T751"/>
<dbReference type="InterPro" id="IPR013087">
    <property type="entry name" value="Znf_C2H2_type"/>
</dbReference>
<feature type="domain" description="C2H2-type" evidence="3">
    <location>
        <begin position="383"/>
        <end position="410"/>
    </location>
</feature>